<dbReference type="CDD" id="cd07061">
    <property type="entry name" value="HP_HAP_like"/>
    <property type="match status" value="1"/>
</dbReference>
<evidence type="ECO:0000313" key="5">
    <source>
        <dbReference type="Proteomes" id="UP001141327"/>
    </source>
</evidence>
<dbReference type="SUPFAM" id="SSF53254">
    <property type="entry name" value="Phosphoglycerate mutase-like"/>
    <property type="match status" value="1"/>
</dbReference>
<evidence type="ECO:0000313" key="4">
    <source>
        <dbReference type="EMBL" id="KAJ4461638.1"/>
    </source>
</evidence>
<evidence type="ECO:0000256" key="1">
    <source>
        <dbReference type="ARBA" id="ARBA00005375"/>
    </source>
</evidence>
<reference evidence="4" key="1">
    <citation type="journal article" date="2022" name="bioRxiv">
        <title>Genomics of Preaxostyla Flagellates Illuminates Evolutionary Transitions and the Path Towards Mitochondrial Loss.</title>
        <authorList>
            <person name="Novak L.V.F."/>
            <person name="Treitli S.C."/>
            <person name="Pyrih J."/>
            <person name="Halakuc P."/>
            <person name="Pipaliya S.V."/>
            <person name="Vacek V."/>
            <person name="Brzon O."/>
            <person name="Soukal P."/>
            <person name="Eme L."/>
            <person name="Dacks J.B."/>
            <person name="Karnkowska A."/>
            <person name="Elias M."/>
            <person name="Hampl V."/>
        </authorList>
    </citation>
    <scope>NUCLEOTIDE SEQUENCE</scope>
    <source>
        <strain evidence="4">RCP-MX</strain>
    </source>
</reference>
<dbReference type="InterPro" id="IPR050645">
    <property type="entry name" value="Histidine_acid_phosphatase"/>
</dbReference>
<keyword evidence="5" id="KW-1185">Reference proteome</keyword>
<sequence length="439" mass="49492">MARLALLLLPLVLVSCAPDNLQLTSVQVVHRHGARTALHGYTDEPVWNCDITPLVGLTDLVQTKDTSPRIYRKKYPTDMSKNLPGNCMAGQLTSLGAAMHEQMGSFFRRRYVDTLKFLPPQLDPAQMWFRSSDAPRTLASIDANMRGFYPISSTPVRPILDVEVREWDFDDIPAPDVYSTSVPNCPALMGVITKMRQNQDFIRQHQAVADVRASIMAKMNLTDDQMGWLWVGDNFIMRKLHGLPMPTQLTAQEVATTVSMAGYEFLYPYQNQNADQQRAWLTLTYGAMMGDIYKRMLITPSAGTPRYYAYSAHDTTIAGLISILGDTGYPWMPVASFLVFEVWRDPATTDPWVSIIYSNSTYVPSPDMWPRPQWMVIPPCVPYVARGVPLTEANPGAARFSSQPTFCPLTVFAQYAQMWIPKDRRQVCGLTAASNDWRR</sequence>
<dbReference type="EMBL" id="JAPMOS010000006">
    <property type="protein sequence ID" value="KAJ4461638.1"/>
    <property type="molecule type" value="Genomic_DNA"/>
</dbReference>
<feature type="signal peptide" evidence="3">
    <location>
        <begin position="1"/>
        <end position="16"/>
    </location>
</feature>
<protein>
    <submittedName>
        <fullName evidence="4">Histidine phosphatase superfamily</fullName>
    </submittedName>
</protein>
<organism evidence="4 5">
    <name type="scientific">Paratrimastix pyriformis</name>
    <dbReference type="NCBI Taxonomy" id="342808"/>
    <lineage>
        <taxon>Eukaryota</taxon>
        <taxon>Metamonada</taxon>
        <taxon>Preaxostyla</taxon>
        <taxon>Paratrimastigidae</taxon>
        <taxon>Paratrimastix</taxon>
    </lineage>
</organism>
<dbReference type="InterPro" id="IPR000560">
    <property type="entry name" value="His_Pase_clade-2"/>
</dbReference>
<dbReference type="PROSITE" id="PS51257">
    <property type="entry name" value="PROKAR_LIPOPROTEIN"/>
    <property type="match status" value="1"/>
</dbReference>
<proteinExistence type="inferred from homology"/>
<dbReference type="Pfam" id="PF00328">
    <property type="entry name" value="His_Phos_2"/>
    <property type="match status" value="1"/>
</dbReference>
<dbReference type="PANTHER" id="PTHR11567">
    <property type="entry name" value="ACID PHOSPHATASE-RELATED"/>
    <property type="match status" value="1"/>
</dbReference>
<keyword evidence="2" id="KW-0378">Hydrolase</keyword>
<dbReference type="Proteomes" id="UP001141327">
    <property type="component" value="Unassembled WGS sequence"/>
</dbReference>
<dbReference type="InterPro" id="IPR029033">
    <property type="entry name" value="His_PPase_superfam"/>
</dbReference>
<evidence type="ECO:0000256" key="2">
    <source>
        <dbReference type="ARBA" id="ARBA00022801"/>
    </source>
</evidence>
<feature type="chain" id="PRO_5045792556" evidence="3">
    <location>
        <begin position="17"/>
        <end position="439"/>
    </location>
</feature>
<accession>A0ABQ8UR72</accession>
<dbReference type="Gene3D" id="3.40.50.1240">
    <property type="entry name" value="Phosphoglycerate mutase-like"/>
    <property type="match status" value="1"/>
</dbReference>
<dbReference type="PANTHER" id="PTHR11567:SF110">
    <property type="entry name" value="2-PHOSPHOXYLOSE PHOSPHATASE 1"/>
    <property type="match status" value="1"/>
</dbReference>
<comment type="similarity">
    <text evidence="1">Belongs to the histidine acid phosphatase family.</text>
</comment>
<evidence type="ECO:0000256" key="3">
    <source>
        <dbReference type="SAM" id="SignalP"/>
    </source>
</evidence>
<comment type="caution">
    <text evidence="4">The sequence shown here is derived from an EMBL/GenBank/DDBJ whole genome shotgun (WGS) entry which is preliminary data.</text>
</comment>
<gene>
    <name evidence="4" type="ORF">PAPYR_1751</name>
</gene>
<name>A0ABQ8UR72_9EUKA</name>
<keyword evidence="3" id="KW-0732">Signal</keyword>